<comment type="caution">
    <text evidence="8">The sequence shown here is derived from an EMBL/GenBank/DDBJ whole genome shotgun (WGS) entry which is preliminary data.</text>
</comment>
<dbReference type="Gene3D" id="1.10.238.10">
    <property type="entry name" value="EF-hand"/>
    <property type="match status" value="1"/>
</dbReference>
<feature type="region of interest" description="Disordered" evidence="4">
    <location>
        <begin position="88"/>
        <end position="115"/>
    </location>
</feature>
<dbReference type="OrthoDB" id="269822at2759"/>
<dbReference type="SUPFAM" id="SSF49562">
    <property type="entry name" value="C2 domain (Calcium/lipid-binding domain, CaLB)"/>
    <property type="match status" value="1"/>
</dbReference>
<feature type="compositionally biased region" description="Low complexity" evidence="4">
    <location>
        <begin position="3385"/>
        <end position="3404"/>
    </location>
</feature>
<dbReference type="InterPro" id="IPR001895">
    <property type="entry name" value="RASGEF_cat_dom"/>
</dbReference>
<dbReference type="InterPro" id="IPR000008">
    <property type="entry name" value="C2_dom"/>
</dbReference>
<feature type="region of interest" description="Disordered" evidence="4">
    <location>
        <begin position="454"/>
        <end position="476"/>
    </location>
</feature>
<dbReference type="PROSITE" id="PS50004">
    <property type="entry name" value="C2"/>
    <property type="match status" value="1"/>
</dbReference>
<dbReference type="PROSITE" id="PS50007">
    <property type="entry name" value="PIPLC_X_DOMAIN"/>
    <property type="match status" value="1"/>
</dbReference>
<dbReference type="PRINTS" id="PR00390">
    <property type="entry name" value="PHPHLIPASEC"/>
</dbReference>
<evidence type="ECO:0000259" key="6">
    <source>
        <dbReference type="PROSITE" id="PS50008"/>
    </source>
</evidence>
<feature type="domain" description="PI-PLC Y-box" evidence="6">
    <location>
        <begin position="2480"/>
        <end position="2570"/>
    </location>
</feature>
<dbReference type="GO" id="GO:0046488">
    <property type="term" value="P:phosphatidylinositol metabolic process"/>
    <property type="evidence" value="ECO:0007669"/>
    <property type="project" value="TreeGrafter"/>
</dbReference>
<dbReference type="SMART" id="SM00147">
    <property type="entry name" value="RasGEF"/>
    <property type="match status" value="1"/>
</dbReference>
<dbReference type="InterPro" id="IPR023578">
    <property type="entry name" value="Ras_GEF_dom_sf"/>
</dbReference>
<feature type="region of interest" description="Disordered" evidence="4">
    <location>
        <begin position="3360"/>
        <end position="3421"/>
    </location>
</feature>
<keyword evidence="9" id="KW-1185">Reference proteome</keyword>
<feature type="compositionally biased region" description="Polar residues" evidence="4">
    <location>
        <begin position="2414"/>
        <end position="2437"/>
    </location>
</feature>
<dbReference type="Pfam" id="PF00168">
    <property type="entry name" value="C2"/>
    <property type="match status" value="1"/>
</dbReference>
<dbReference type="GO" id="GO:0051209">
    <property type="term" value="P:release of sequestered calcium ion into cytosol"/>
    <property type="evidence" value="ECO:0007669"/>
    <property type="project" value="TreeGrafter"/>
</dbReference>
<dbReference type="PANTHER" id="PTHR10336">
    <property type="entry name" value="PHOSPHOINOSITIDE-SPECIFIC PHOSPHOLIPASE C FAMILY PROTEIN"/>
    <property type="match status" value="1"/>
</dbReference>
<gene>
    <name evidence="8" type="ORF">OXX778_LOCUS10900</name>
</gene>
<dbReference type="EMBL" id="CAJNOC010001782">
    <property type="protein sequence ID" value="CAF0890793.1"/>
    <property type="molecule type" value="Genomic_DNA"/>
</dbReference>
<dbReference type="InterPro" id="IPR001192">
    <property type="entry name" value="PI-PLC_fam"/>
</dbReference>
<dbReference type="CDD" id="cd08558">
    <property type="entry name" value="PI-PLCc_eukaryota"/>
    <property type="match status" value="1"/>
</dbReference>
<dbReference type="GO" id="GO:0004435">
    <property type="term" value="F:phosphatidylinositol-4,5-bisphosphate phospholipase C activity"/>
    <property type="evidence" value="ECO:0007669"/>
    <property type="project" value="UniProtKB-EC"/>
</dbReference>
<dbReference type="CDD" id="cd00275">
    <property type="entry name" value="C2_PLC_like"/>
    <property type="match status" value="1"/>
</dbReference>
<feature type="region of interest" description="Disordered" evidence="4">
    <location>
        <begin position="2414"/>
        <end position="2440"/>
    </location>
</feature>
<dbReference type="InterPro" id="IPR001711">
    <property type="entry name" value="PLipase_C_Pinositol-sp_Y"/>
</dbReference>
<evidence type="ECO:0000313" key="9">
    <source>
        <dbReference type="Proteomes" id="UP000663879"/>
    </source>
</evidence>
<dbReference type="PANTHER" id="PTHR10336:SF6">
    <property type="entry name" value="1-PHOSPHATIDYLINOSITOL 4,5-BISPHOSPHATE PHOSPHODIESTERASE EPSILON-1"/>
    <property type="match status" value="1"/>
</dbReference>
<feature type="domain" description="Ras-GEF" evidence="7">
    <location>
        <begin position="565"/>
        <end position="986"/>
    </location>
</feature>
<dbReference type="EC" id="3.1.4.11" evidence="3"/>
<dbReference type="Gene3D" id="1.10.840.10">
    <property type="entry name" value="Ras guanine-nucleotide exchange factors catalytic domain"/>
    <property type="match status" value="1"/>
</dbReference>
<sequence length="3421" mass="390705">MQNLIVTSKLPCSKEESATLAAINLRILEINFIKSMTESNTSLNENQKEHLILHTNNTNNNNSIIQSEEISRVSYSMYKTNENENIILEEDEGDLTSKTSKNKTPNDETNTNNDKKTSIVTNLSITIPEQLPNIETPILINNGFESFFLYLKSCSCLDNETKPKFLTLNQLVPPCYQRSSDIIKLIKSKKDRLVNTSYYSNELRLKEYYVKMCRNLSCFGCVLFEVKEIIFNNNNLNENATSSSSHNGLVTFKKAKRLLAIKPNKISLIDYKTKCLVRTQRMTDLKSWFSGDGYYNLTPIFLLNPTSTPFMNMNDPAFDSQTSKSGQNIFSNLFRLSSNSLDMNKLFVIEFRSCKWHLQIDNFHSLKSITCILLDQSLDMGIDNNPLMLDLTISEHNNRHKLYSYDLRNSVRNHHYRHQSNSGTLYSRNKRFTQISSTGRNNLTNNSGVVLDKKSAVSNNSSNNSKTIRNNDPGASPSVSIIGHRNHSIINLDQDANSDFFYGVPMNGSISVFGDRSNGRAYPMASIFSSNGYSCGYGARSHFSNRPGFKYEKEFQELQIQLLWFPEEVALRLTDVEYELFRKIPPAEYLRHATLDMNNFKSIESTHTSSDNNNNNNNKLDNQQAVSKSVQDLIVRYKEVSSWIKRLIQSQPTTDKRIAIILSSIRCAITCWNIGNFNSAREIWLGLKTALVNQNEDFPGMDFLNTAFDSSTFIKTSNYMHSFSNVIQPSTTTTNTTTNPNQTNNMNKSSSTCSNNLNTLSNNQIKNGSIVIGIGNLTSGSNTALTNLNLNSPTSPNNLISSCNNLLSTAKSSISTNHHGPNSSVSSKTAEGRALWLRHLAAIAANVSSKRAYCSKTQIYCEAVSRALDIQTCKVVPFFGAFLHDLRFIIESVPSIAITCDKNIQRPIEMVSELNGHENYFTRISVGGLLNTRKLDLTHMLLQDINMFHLHPHKMPSDSTLDNKRLVSSAIANMEYNDRKIKLKSKSSLSLLNDNQTTMKLDDEHDDMETSLNDYSSFILYANRKPIQTYRPIRDQIILSPLQNETKYKHSISYVSVDDNFKLDFQTLQMLHNGFTFSCILNEWDMSQSNYLLNIRLESDNSTLIWSRPAWDILGMSSNIDTHHQNKSTNSNNFNSTSSNNSSTNSNNRRKSQFLESKSENYLRKKLLTPPTKNQINSNKKTIRRKMTLLINQESEENKKSFDDTDLVYDNIDANLIYSVSSLTKHYVQGEQYSVNDPYEGFLDLTCIKHIRLGCLDQQVKSQLYTMASTKHTITDFDENNVICIVYGSSFAENKSLYLIGAKQSITLFYKGLNFLVQNIQKSFQLSPDHRLKWLKDLYLNLFYDQKNKKFKNPTPMQALLAFGGRQFNLNTLESHFNQTINNLLISSLSNQNINNNNNNSPDLLLLNDNNNDIDKHKNSIGTNSSTNSSFNINKRKSSTSITSSFGIKNFKTTNTQRRVIKSEILNNNCNTKKDLELNNKNLTLKSRFSKLRQFKHKSLMYDLFTRSSSISFDRQTSLDSDSHTNTQNPRHLVSFKPPVLFSLVNNNSNSNKTQHRESTIFISPLVKNQSLCSSSGVSTMRSGQFQMNRQSSFNSTQSPNLITTNQNLNIQFTTTTTTTENTVNTNNEKLSSILFDTFIEFNEFVDLFKSFYIHMRKDLKDLFDRYALLVKDVQDEEDLDKTWQRHRRLIKKYVYENTRLDLNDYLRDVKVISLEQTQLTRNNLNCELKYLKDLDNFENNNNNLSCLRDKYKQFKINYKNQIIKLNNSRLFYDLIASNSISPYSVNCSSDLLLLNYFSQIHSPKNSQFVDDYHHDHDDNGNGEEDDTSDCGGVDKKCENENVFHNNDVSEQINNTNKINHEFYAINLKQLREFMENEQFEKLSDDDLQLIIDQHEPNPFFRSRNLLSFVGFSKYLLDKNNYLFENDHDLINKTSNKNTTLNNHSFDQFDYDQYDDNNMDKMNYPLSFYYIASSHNTYLTGHQLKGESSAEIYRTALKSGCRCVELDVWDGDDGSPVVYHGRTLTSKVSFKTVVEVINESAFETSPYPVILSIENRCSLQQQVKMAQIFVQILGDKLVKSYLFETDTDYPLLPSPNQLKYKILIKNKKLHKIISQTEQSLNSTKKNSTSKSKQIHKQSTEIGEFNLDYDDNDISSSITNFISAPVKRIRTISTRLTTTTNNSNQPTTATINNQNEKLQIHKSKSLTDSSFNKLAIKHEDHQNDSSNTDINLNIPASPTTLTNQSMNPSICTSIANMSNQDLRLKQYQHLQQHQQQHRNSLRNNSLEINTKLNRTESIQQPLTATTSSSIKLNQLIISNPINPIKNSKTNKTNQPNPQIAQELSDLAIYTQAVKFRDLNPIPCNYTHIGKRSSNSPIHHHKHKISPQYSIVNNNQNSNYNSKKSLNNLNIMIQSNNSSSTSRHNQNQLVTQQSLSSGSGTDGSKYDLSVKYKLSSFTESNYQLQNQHIQQQLGHNETPLSYQITSLNESKAKQLCKKRPLDVVCHTETQLIRCYPNARRFDSSNFSPINFWSCGMQLIALNYQTIDNFQILNQCLFEQNLNCGYVLKPDVLWNKSHCDYGRFNPFEKKKDNEYLSFTLRLISGQYLTESNNISVNTSNTSSGGGGGGGNLVMSNSISSTTNTNLTTSMSINQNLAQNMNNFGNNSFNSQTNASSVLNNLNHHRNSGVELLQSTSTFVEIEIIGIPCDCTKEKTRAFNKNALNPIWNEEFVFHIVFPDLAFVKFTVIETSNNHTISQRVIPVKCFKQGYRHLKLRNSQNQPLELSSLFLYSRKVIEHVDKQSKLSTHLNSSGAIFSSTNDITSSNTFLSSSKTKHKQFKLTIYGLNGSDEEDSGVQVKVTQETTVQQVIEQALSKVDKYASNQFKEKKSYILIQQCDRHWSNQMNNLDGTTNIVKQIGTSKRNPLSYRHLRTKSLCVFYNTASLLTPTNKLNDKKQANSANISASNSKTQLNQVQPKDIQILQYHEKIMEAQNKWTGNGKFIIREKSTFLNYFATTTTTNTNLKALPSSTPSTSSSSTSTSTSASTKPNTSHQNLEEQIKDLLTLLFNHFDSNKLIAQQQQQPTVTETPFKKQSSPCVEPVKPVKTNNNVLFGVKQFLKRKKSAPEQEVHKAIQENVDLRYKNSHPKMSLQSNSIGALYTYHIHLNESCCIEVNASQRDSSVSNILVQTLLKLKSVEDPNDYCLIEYIEYENVSNAAEESTSSNLSTFTRRNKKKTINKTRVLAANENLFLLQHVWNQMKIDKKDEFKYAKLILTRRNLLPHLKVPNSNIRKTSRSTNTPIKMKSFKLVRQKSFEESFEDSNTNMDFREEISKLSESQLEYSHEICEMDYSGHRKKSVVINESLNNSNNNNRDDVDYDGGDDFNENKSQNSQKSSDYQSKQQQQQQQHRRQSTSSTLKRFFKF</sequence>
<dbReference type="InterPro" id="IPR011992">
    <property type="entry name" value="EF-hand-dom_pair"/>
</dbReference>
<dbReference type="InterPro" id="IPR015359">
    <property type="entry name" value="PLC_EF-hand-like"/>
</dbReference>
<dbReference type="InterPro" id="IPR035892">
    <property type="entry name" value="C2_domain_sf"/>
</dbReference>
<evidence type="ECO:0000259" key="7">
    <source>
        <dbReference type="PROSITE" id="PS50009"/>
    </source>
</evidence>
<feature type="region of interest" description="Disordered" evidence="4">
    <location>
        <begin position="3020"/>
        <end position="3052"/>
    </location>
</feature>
<dbReference type="Gene3D" id="3.20.20.190">
    <property type="entry name" value="Phosphatidylinositol (PI) phosphodiesterase"/>
    <property type="match status" value="2"/>
</dbReference>
<accession>A0A813YZB1</accession>
<keyword evidence="3" id="KW-0378">Hydrolase</keyword>
<dbReference type="SUPFAM" id="SSF48366">
    <property type="entry name" value="Ras GEF"/>
    <property type="match status" value="1"/>
</dbReference>
<evidence type="ECO:0000256" key="2">
    <source>
        <dbReference type="PROSITE-ProRule" id="PRU00168"/>
    </source>
</evidence>
<evidence type="ECO:0000313" key="8">
    <source>
        <dbReference type="EMBL" id="CAF0890793.1"/>
    </source>
</evidence>
<dbReference type="GO" id="GO:0007265">
    <property type="term" value="P:Ras protein signal transduction"/>
    <property type="evidence" value="ECO:0007669"/>
    <property type="project" value="TreeGrafter"/>
</dbReference>
<evidence type="ECO:0000256" key="4">
    <source>
        <dbReference type="SAM" id="MobiDB-lite"/>
    </source>
</evidence>
<feature type="compositionally biased region" description="Low complexity" evidence="4">
    <location>
        <begin position="731"/>
        <end position="751"/>
    </location>
</feature>
<feature type="compositionally biased region" description="Low complexity" evidence="4">
    <location>
        <begin position="1128"/>
        <end position="1147"/>
    </location>
</feature>
<dbReference type="SMART" id="SM00239">
    <property type="entry name" value="C2"/>
    <property type="match status" value="1"/>
</dbReference>
<dbReference type="InterPro" id="IPR017946">
    <property type="entry name" value="PLC-like_Pdiesterase_TIM-brl"/>
</dbReference>
<keyword evidence="3" id="KW-0443">Lipid metabolism</keyword>
<dbReference type="Pfam" id="PF00387">
    <property type="entry name" value="PI-PLC-Y"/>
    <property type="match status" value="1"/>
</dbReference>
<dbReference type="Pfam" id="PF00388">
    <property type="entry name" value="PI-PLC-X"/>
    <property type="match status" value="1"/>
</dbReference>
<reference evidence="8" key="1">
    <citation type="submission" date="2021-02" db="EMBL/GenBank/DDBJ databases">
        <authorList>
            <person name="Nowell W R."/>
        </authorList>
    </citation>
    <scope>NUCLEOTIDE SEQUENCE</scope>
    <source>
        <strain evidence="8">Ploen Becks lab</strain>
    </source>
</reference>
<evidence type="ECO:0000259" key="5">
    <source>
        <dbReference type="PROSITE" id="PS50004"/>
    </source>
</evidence>
<dbReference type="PROSITE" id="PS50009">
    <property type="entry name" value="RASGEF_CAT"/>
    <property type="match status" value="1"/>
</dbReference>
<keyword evidence="3" id="KW-0442">Lipid degradation</keyword>
<keyword evidence="2" id="KW-0344">Guanine-nucleotide releasing factor</keyword>
<name>A0A813YZB1_9BILA</name>
<dbReference type="GO" id="GO:0016042">
    <property type="term" value="P:lipid catabolic process"/>
    <property type="evidence" value="ECO:0007669"/>
    <property type="project" value="UniProtKB-KW"/>
</dbReference>
<feature type="compositionally biased region" description="Basic and acidic residues" evidence="4">
    <location>
        <begin position="1811"/>
        <end position="1820"/>
    </location>
</feature>
<feature type="domain" description="C2" evidence="5">
    <location>
        <begin position="2659"/>
        <end position="2780"/>
    </location>
</feature>
<dbReference type="GO" id="GO:0007186">
    <property type="term" value="P:G protein-coupled receptor signaling pathway"/>
    <property type="evidence" value="ECO:0007669"/>
    <property type="project" value="TreeGrafter"/>
</dbReference>
<dbReference type="GO" id="GO:0005085">
    <property type="term" value="F:guanyl-nucleotide exchange factor activity"/>
    <property type="evidence" value="ECO:0007669"/>
    <property type="project" value="UniProtKB-KW"/>
</dbReference>
<dbReference type="SMART" id="SM00149">
    <property type="entry name" value="PLCYc"/>
    <property type="match status" value="1"/>
</dbReference>
<organism evidence="8 9">
    <name type="scientific">Brachionus calyciflorus</name>
    <dbReference type="NCBI Taxonomy" id="104777"/>
    <lineage>
        <taxon>Eukaryota</taxon>
        <taxon>Metazoa</taxon>
        <taxon>Spiralia</taxon>
        <taxon>Gnathifera</taxon>
        <taxon>Rotifera</taxon>
        <taxon>Eurotatoria</taxon>
        <taxon>Monogononta</taxon>
        <taxon>Pseudotrocha</taxon>
        <taxon>Ploima</taxon>
        <taxon>Brachionidae</taxon>
        <taxon>Brachionus</taxon>
    </lineage>
</organism>
<dbReference type="Proteomes" id="UP000663879">
    <property type="component" value="Unassembled WGS sequence"/>
</dbReference>
<dbReference type="InterPro" id="IPR000909">
    <property type="entry name" value="PLipase_C_PInositol-sp_X_dom"/>
</dbReference>
<feature type="region of interest" description="Disordered" evidence="4">
    <location>
        <begin position="1811"/>
        <end position="1832"/>
    </location>
</feature>
<dbReference type="SMART" id="SM00148">
    <property type="entry name" value="PLCXc"/>
    <property type="match status" value="1"/>
</dbReference>
<dbReference type="SUPFAM" id="SSF47473">
    <property type="entry name" value="EF-hand"/>
    <property type="match status" value="1"/>
</dbReference>
<dbReference type="Gene3D" id="3.10.20.90">
    <property type="entry name" value="Phosphatidylinositol 3-kinase Catalytic Subunit, Chain A, domain 1"/>
    <property type="match status" value="2"/>
</dbReference>
<dbReference type="GO" id="GO:0048015">
    <property type="term" value="P:phosphatidylinositol-mediated signaling"/>
    <property type="evidence" value="ECO:0007669"/>
    <property type="project" value="TreeGrafter"/>
</dbReference>
<feature type="region of interest" description="Disordered" evidence="4">
    <location>
        <begin position="730"/>
        <end position="751"/>
    </location>
</feature>
<evidence type="ECO:0000256" key="3">
    <source>
        <dbReference type="RuleBase" id="RU361133"/>
    </source>
</evidence>
<dbReference type="InterPro" id="IPR036964">
    <property type="entry name" value="RASGEF_cat_dom_sf"/>
</dbReference>
<dbReference type="PROSITE" id="PS50008">
    <property type="entry name" value="PIPLC_Y_DOMAIN"/>
    <property type="match status" value="1"/>
</dbReference>
<dbReference type="Pfam" id="PF09279">
    <property type="entry name" value="EF-hand_like"/>
    <property type="match status" value="1"/>
</dbReference>
<feature type="region of interest" description="Disordered" evidence="4">
    <location>
        <begin position="1122"/>
        <end position="1155"/>
    </location>
</feature>
<feature type="compositionally biased region" description="Low complexity" evidence="4">
    <location>
        <begin position="3020"/>
        <end position="3049"/>
    </location>
</feature>
<proteinExistence type="predicted"/>
<evidence type="ECO:0000256" key="1">
    <source>
        <dbReference type="ARBA" id="ARBA00023224"/>
    </source>
</evidence>
<comment type="catalytic activity">
    <reaction evidence="3">
        <text>a 1,2-diacyl-sn-glycero-3-phospho-(1D-myo-inositol-4,5-bisphosphate) + H2O = 1D-myo-inositol 1,4,5-trisphosphate + a 1,2-diacyl-sn-glycerol + H(+)</text>
        <dbReference type="Rhea" id="RHEA:33179"/>
        <dbReference type="ChEBI" id="CHEBI:15377"/>
        <dbReference type="ChEBI" id="CHEBI:15378"/>
        <dbReference type="ChEBI" id="CHEBI:17815"/>
        <dbReference type="ChEBI" id="CHEBI:58456"/>
        <dbReference type="ChEBI" id="CHEBI:203600"/>
        <dbReference type="EC" id="3.1.4.11"/>
    </reaction>
</comment>
<dbReference type="Gene3D" id="2.60.40.150">
    <property type="entry name" value="C2 domain"/>
    <property type="match status" value="1"/>
</dbReference>
<keyword evidence="1" id="KW-0807">Transducer</keyword>
<dbReference type="SUPFAM" id="SSF51695">
    <property type="entry name" value="PLC-like phosphodiesterases"/>
    <property type="match status" value="2"/>
</dbReference>
<protein>
    <recommendedName>
        <fullName evidence="3">Phosphoinositide phospholipase C</fullName>
        <ecNumber evidence="3">3.1.4.11</ecNumber>
    </recommendedName>
</protein>